<proteinExistence type="predicted"/>
<name>A0ACB8R9V6_9AGAM</name>
<evidence type="ECO:0000313" key="1">
    <source>
        <dbReference type="EMBL" id="KAI0040916.1"/>
    </source>
</evidence>
<reference evidence="1" key="1">
    <citation type="submission" date="2021-02" db="EMBL/GenBank/DDBJ databases">
        <authorList>
            <consortium name="DOE Joint Genome Institute"/>
            <person name="Ahrendt S."/>
            <person name="Looney B.P."/>
            <person name="Miyauchi S."/>
            <person name="Morin E."/>
            <person name="Drula E."/>
            <person name="Courty P.E."/>
            <person name="Chicoki N."/>
            <person name="Fauchery L."/>
            <person name="Kohler A."/>
            <person name="Kuo A."/>
            <person name="Labutti K."/>
            <person name="Pangilinan J."/>
            <person name="Lipzen A."/>
            <person name="Riley R."/>
            <person name="Andreopoulos W."/>
            <person name="He G."/>
            <person name="Johnson J."/>
            <person name="Barry K.W."/>
            <person name="Grigoriev I.V."/>
            <person name="Nagy L."/>
            <person name="Hibbett D."/>
            <person name="Henrissat B."/>
            <person name="Matheny P.B."/>
            <person name="Labbe J."/>
            <person name="Martin F."/>
        </authorList>
    </citation>
    <scope>NUCLEOTIDE SEQUENCE</scope>
    <source>
        <strain evidence="1">FP105234-sp</strain>
    </source>
</reference>
<accession>A0ACB8R9V6</accession>
<organism evidence="1 2">
    <name type="scientific">Auriscalpium vulgare</name>
    <dbReference type="NCBI Taxonomy" id="40419"/>
    <lineage>
        <taxon>Eukaryota</taxon>
        <taxon>Fungi</taxon>
        <taxon>Dikarya</taxon>
        <taxon>Basidiomycota</taxon>
        <taxon>Agaricomycotina</taxon>
        <taxon>Agaricomycetes</taxon>
        <taxon>Russulales</taxon>
        <taxon>Auriscalpiaceae</taxon>
        <taxon>Auriscalpium</taxon>
    </lineage>
</organism>
<keyword evidence="2" id="KW-1185">Reference proteome</keyword>
<gene>
    <name evidence="1" type="ORF">FA95DRAFT_805299</name>
</gene>
<comment type="caution">
    <text evidence="1">The sequence shown here is derived from an EMBL/GenBank/DDBJ whole genome shotgun (WGS) entry which is preliminary data.</text>
</comment>
<protein>
    <submittedName>
        <fullName evidence="1">Uncharacterized protein</fullName>
    </submittedName>
</protein>
<dbReference type="EMBL" id="MU276158">
    <property type="protein sequence ID" value="KAI0040916.1"/>
    <property type="molecule type" value="Genomic_DNA"/>
</dbReference>
<reference evidence="1" key="2">
    <citation type="journal article" date="2022" name="New Phytol.">
        <title>Evolutionary transition to the ectomycorrhizal habit in the genomes of a hyperdiverse lineage of mushroom-forming fungi.</title>
        <authorList>
            <person name="Looney B."/>
            <person name="Miyauchi S."/>
            <person name="Morin E."/>
            <person name="Drula E."/>
            <person name="Courty P.E."/>
            <person name="Kohler A."/>
            <person name="Kuo A."/>
            <person name="LaButti K."/>
            <person name="Pangilinan J."/>
            <person name="Lipzen A."/>
            <person name="Riley R."/>
            <person name="Andreopoulos W."/>
            <person name="He G."/>
            <person name="Johnson J."/>
            <person name="Nolan M."/>
            <person name="Tritt A."/>
            <person name="Barry K.W."/>
            <person name="Grigoriev I.V."/>
            <person name="Nagy L.G."/>
            <person name="Hibbett D."/>
            <person name="Henrissat B."/>
            <person name="Matheny P.B."/>
            <person name="Labbe J."/>
            <person name="Martin F.M."/>
        </authorList>
    </citation>
    <scope>NUCLEOTIDE SEQUENCE</scope>
    <source>
        <strain evidence="1">FP105234-sp</strain>
    </source>
</reference>
<sequence length="169" mass="19455">MRRGVFDRLPTTTTTTQLGWSWVGGFLLELVGVSGRATKRNTDIRIMPNHMHHGLHRMATFVLDNFISCRHLALAVHLPRRGQMPGRLSISSTHPSAVPKVTEGCAAHYLAAECRILNQNHSRVRLLNVRRFNQYSVFIDAFFHPPAQHLHMEPTWKVRFGRMEVRKRL</sequence>
<evidence type="ECO:0000313" key="2">
    <source>
        <dbReference type="Proteomes" id="UP000814033"/>
    </source>
</evidence>
<dbReference type="Proteomes" id="UP000814033">
    <property type="component" value="Unassembled WGS sequence"/>
</dbReference>